<evidence type="ECO:0000256" key="1">
    <source>
        <dbReference type="SAM" id="MobiDB-lite"/>
    </source>
</evidence>
<proteinExistence type="predicted"/>
<dbReference type="EMBL" id="JBGMDY010000009">
    <property type="protein sequence ID" value="KAL2322079.1"/>
    <property type="molecule type" value="Genomic_DNA"/>
</dbReference>
<dbReference type="AlphaFoldDB" id="A0ABD1LEY7"/>
<reference evidence="2 3" key="1">
    <citation type="submission" date="2024-08" db="EMBL/GenBank/DDBJ databases">
        <title>Insights into the chromosomal genome structure of Flemingia macrophylla.</title>
        <authorList>
            <person name="Ding Y."/>
            <person name="Zhao Y."/>
            <person name="Bi W."/>
            <person name="Wu M."/>
            <person name="Zhao G."/>
            <person name="Gong Y."/>
            <person name="Li W."/>
            <person name="Zhang P."/>
        </authorList>
    </citation>
    <scope>NUCLEOTIDE SEQUENCE [LARGE SCALE GENOMIC DNA]</scope>
    <source>
        <strain evidence="2">DYQJB</strain>
        <tissue evidence="2">Leaf</tissue>
    </source>
</reference>
<name>A0ABD1LEY7_9FABA</name>
<gene>
    <name evidence="2" type="ORF">Fmac_026458</name>
</gene>
<protein>
    <submittedName>
        <fullName evidence="2">Uncharacterized protein</fullName>
    </submittedName>
</protein>
<keyword evidence="3" id="KW-1185">Reference proteome</keyword>
<comment type="caution">
    <text evidence="2">The sequence shown here is derived from an EMBL/GenBank/DDBJ whole genome shotgun (WGS) entry which is preliminary data.</text>
</comment>
<evidence type="ECO:0000313" key="3">
    <source>
        <dbReference type="Proteomes" id="UP001603857"/>
    </source>
</evidence>
<feature type="region of interest" description="Disordered" evidence="1">
    <location>
        <begin position="46"/>
        <end position="67"/>
    </location>
</feature>
<dbReference type="InterPro" id="IPR023213">
    <property type="entry name" value="CAT-like_dom_sf"/>
</dbReference>
<dbReference type="Gene3D" id="3.30.559.10">
    <property type="entry name" value="Chloramphenicol acetyltransferase-like domain"/>
    <property type="match status" value="1"/>
</dbReference>
<dbReference type="Pfam" id="PF02458">
    <property type="entry name" value="Transferase"/>
    <property type="match status" value="1"/>
</dbReference>
<dbReference type="Proteomes" id="UP001603857">
    <property type="component" value="Unassembled WGS sequence"/>
</dbReference>
<sequence length="189" mass="20963">MWRVSTPPPSFHLPILHAVADFTLDSVHHLDNDAAATSPLAEQLTPDLGPDEAIGADPHNGPNNERSHLGAREVVGLREPARVEWALVGEFLRLEKGVKSLFHHSSLNFTFFEALGAYIWRGKVLASRIKGHEMVKFAYLINIRRLVQPPLPAGATIASPFIAIRKLLQIPWSVVTLEHTFREANSCVD</sequence>
<accession>A0ABD1LEY7</accession>
<evidence type="ECO:0000313" key="2">
    <source>
        <dbReference type="EMBL" id="KAL2322079.1"/>
    </source>
</evidence>
<organism evidence="2 3">
    <name type="scientific">Flemingia macrophylla</name>
    <dbReference type="NCBI Taxonomy" id="520843"/>
    <lineage>
        <taxon>Eukaryota</taxon>
        <taxon>Viridiplantae</taxon>
        <taxon>Streptophyta</taxon>
        <taxon>Embryophyta</taxon>
        <taxon>Tracheophyta</taxon>
        <taxon>Spermatophyta</taxon>
        <taxon>Magnoliopsida</taxon>
        <taxon>eudicotyledons</taxon>
        <taxon>Gunneridae</taxon>
        <taxon>Pentapetalae</taxon>
        <taxon>rosids</taxon>
        <taxon>fabids</taxon>
        <taxon>Fabales</taxon>
        <taxon>Fabaceae</taxon>
        <taxon>Papilionoideae</taxon>
        <taxon>50 kb inversion clade</taxon>
        <taxon>NPAAA clade</taxon>
        <taxon>indigoferoid/millettioid clade</taxon>
        <taxon>Phaseoleae</taxon>
        <taxon>Flemingia</taxon>
    </lineage>
</organism>